<dbReference type="SUPFAM" id="SSF51197">
    <property type="entry name" value="Clavaminate synthase-like"/>
    <property type="match status" value="1"/>
</dbReference>
<dbReference type="PANTHER" id="PTHR31573:SF1">
    <property type="entry name" value="DNA OXIDATIVE DEMETHYLASE ALKBH2"/>
    <property type="match status" value="1"/>
</dbReference>
<gene>
    <name evidence="2" type="ORF">GCM10023095_23000</name>
</gene>
<name>A0ABP8QC73_9GAMM</name>
<feature type="domain" description="Fe2OG dioxygenase" evidence="1">
    <location>
        <begin position="95"/>
        <end position="192"/>
    </location>
</feature>
<dbReference type="EMBL" id="BAABFC010000014">
    <property type="protein sequence ID" value="GAA4500776.1"/>
    <property type="molecule type" value="Genomic_DNA"/>
</dbReference>
<dbReference type="InterPro" id="IPR005123">
    <property type="entry name" value="Oxoglu/Fe-dep_dioxygenase_dom"/>
</dbReference>
<comment type="caution">
    <text evidence="2">The sequence shown here is derived from an EMBL/GenBank/DDBJ whole genome shotgun (WGS) entry which is preliminary data.</text>
</comment>
<evidence type="ECO:0000313" key="3">
    <source>
        <dbReference type="Proteomes" id="UP001501321"/>
    </source>
</evidence>
<proteinExistence type="predicted"/>
<dbReference type="InterPro" id="IPR037151">
    <property type="entry name" value="AlkB-like_sf"/>
</dbReference>
<protein>
    <submittedName>
        <fullName evidence="2">Alpha-ketoglutarate-dependent dioxygenase AlkB</fullName>
    </submittedName>
</protein>
<dbReference type="Gene3D" id="2.60.120.590">
    <property type="entry name" value="Alpha-ketoglutarate-dependent dioxygenase AlkB-like"/>
    <property type="match status" value="1"/>
</dbReference>
<evidence type="ECO:0000313" key="2">
    <source>
        <dbReference type="EMBL" id="GAA4500776.1"/>
    </source>
</evidence>
<dbReference type="InterPro" id="IPR032852">
    <property type="entry name" value="ALKBH2"/>
</dbReference>
<keyword evidence="2" id="KW-0560">Oxidoreductase</keyword>
<evidence type="ECO:0000259" key="1">
    <source>
        <dbReference type="PROSITE" id="PS51471"/>
    </source>
</evidence>
<dbReference type="Proteomes" id="UP001501321">
    <property type="component" value="Unassembled WGS sequence"/>
</dbReference>
<dbReference type="RefSeq" id="WP_345013203.1">
    <property type="nucleotide sequence ID" value="NZ_BAABFC010000014.1"/>
</dbReference>
<dbReference type="PROSITE" id="PS51471">
    <property type="entry name" value="FE2OG_OXY"/>
    <property type="match status" value="1"/>
</dbReference>
<keyword evidence="2" id="KW-0223">Dioxygenase</keyword>
<reference evidence="3" key="1">
    <citation type="journal article" date="2019" name="Int. J. Syst. Evol. Microbiol.">
        <title>The Global Catalogue of Microorganisms (GCM) 10K type strain sequencing project: providing services to taxonomists for standard genome sequencing and annotation.</title>
        <authorList>
            <consortium name="The Broad Institute Genomics Platform"/>
            <consortium name="The Broad Institute Genome Sequencing Center for Infectious Disease"/>
            <person name="Wu L."/>
            <person name="Ma J."/>
        </authorList>
    </citation>
    <scope>NUCLEOTIDE SEQUENCE [LARGE SCALE GENOMIC DNA]</scope>
    <source>
        <strain evidence="3">JCM 32226</strain>
    </source>
</reference>
<keyword evidence="3" id="KW-1185">Reference proteome</keyword>
<organism evidence="2 3">
    <name type="scientific">Pseudaeromonas paramecii</name>
    <dbReference type="NCBI Taxonomy" id="2138166"/>
    <lineage>
        <taxon>Bacteria</taxon>
        <taxon>Pseudomonadati</taxon>
        <taxon>Pseudomonadota</taxon>
        <taxon>Gammaproteobacteria</taxon>
        <taxon>Aeromonadales</taxon>
        <taxon>Aeromonadaceae</taxon>
        <taxon>Pseudaeromonas</taxon>
    </lineage>
</organism>
<dbReference type="GO" id="GO:0051213">
    <property type="term" value="F:dioxygenase activity"/>
    <property type="evidence" value="ECO:0007669"/>
    <property type="project" value="UniProtKB-KW"/>
</dbReference>
<dbReference type="Pfam" id="PF13532">
    <property type="entry name" value="2OG-FeII_Oxy_2"/>
    <property type="match status" value="1"/>
</dbReference>
<dbReference type="InterPro" id="IPR027450">
    <property type="entry name" value="AlkB-like"/>
</dbReference>
<sequence>MLAYGVNPLRDGVLYWYPDFLPPETAMAWQQQLTAQIPWRQETIRLFGRWVEQPRLVAWFGALAYRYSGLTLPACAPPDWLMPLWRACEQRAGQRFNGLLLNRYRHGQDSMGWHADDEPELGREPVIASLSLGQVRRFALKHRDGGERLSQELPSGSLLVMAGALQHHWLHALPKTRRPCVERINLTFRYLYSSPV</sequence>
<accession>A0ABP8QC73</accession>
<dbReference type="PANTHER" id="PTHR31573">
    <property type="entry name" value="ALPHA-KETOGLUTARATE-DEPENDENT DIOXYGENASE ALKB HOMOLOG 2"/>
    <property type="match status" value="1"/>
</dbReference>